<keyword evidence="2" id="KW-0808">Transferase</keyword>
<dbReference type="GO" id="GO:0005829">
    <property type="term" value="C:cytosol"/>
    <property type="evidence" value="ECO:0007669"/>
    <property type="project" value="TreeGrafter"/>
</dbReference>
<evidence type="ECO:0000256" key="1">
    <source>
        <dbReference type="ARBA" id="ARBA00022676"/>
    </source>
</evidence>
<dbReference type="Proteomes" id="UP000605201">
    <property type="component" value="Unassembled WGS sequence"/>
</dbReference>
<name>A0A8J6NWD2_9BACT</name>
<dbReference type="InterPro" id="IPR002201">
    <property type="entry name" value="Glyco_trans_9"/>
</dbReference>
<evidence type="ECO:0000313" key="3">
    <source>
        <dbReference type="EMBL" id="MBC8433888.1"/>
    </source>
</evidence>
<evidence type="ECO:0000313" key="4">
    <source>
        <dbReference type="Proteomes" id="UP000605201"/>
    </source>
</evidence>
<sequence>MLNGWGDMIRIQPALRAFYEKAKSSVAPPGITLGCNWVHNFPYPGVPFVHDVRPNIITLKELSEFDLLINLIDVNHQRSMHKSMKDLCLEIMKLNGEDQETFLPSITPDTARVARFKPVLEQIKADSGKKLLCVNWKSRFSHKNAQPSLFFEVVKELSKEYQAVLFKDAVPAKIMQQEIDANDCPVMNLSYLINDYHDTIAALSLMDAFVSVDTGIVHAAGALGVPGVALFGPFPPATHVSDYPSVTGFRAEYEGKTCSGPCLETHRGCGEVNYSQNVMSPCFQAITPEKIVEIFESTINKLNKYSKRAAVAA</sequence>
<accession>A0A8J6NWD2</accession>
<dbReference type="AlphaFoldDB" id="A0A8J6NWD2"/>
<dbReference type="GO" id="GO:0009244">
    <property type="term" value="P:lipopolysaccharide core region biosynthetic process"/>
    <property type="evidence" value="ECO:0007669"/>
    <property type="project" value="TreeGrafter"/>
</dbReference>
<proteinExistence type="predicted"/>
<keyword evidence="1" id="KW-0328">Glycosyltransferase</keyword>
<dbReference type="Gene3D" id="3.40.50.2000">
    <property type="entry name" value="Glycogen Phosphorylase B"/>
    <property type="match status" value="1"/>
</dbReference>
<dbReference type="PANTHER" id="PTHR30160">
    <property type="entry name" value="TETRAACYLDISACCHARIDE 4'-KINASE-RELATED"/>
    <property type="match status" value="1"/>
</dbReference>
<protein>
    <recommendedName>
        <fullName evidence="5">Glycosyltransferase family 9 protein</fullName>
    </recommendedName>
</protein>
<dbReference type="EMBL" id="JACNIG010000350">
    <property type="protein sequence ID" value="MBC8433888.1"/>
    <property type="molecule type" value="Genomic_DNA"/>
</dbReference>
<comment type="caution">
    <text evidence="3">The sequence shown here is derived from an EMBL/GenBank/DDBJ whole genome shotgun (WGS) entry which is preliminary data.</text>
</comment>
<dbReference type="SUPFAM" id="SSF53756">
    <property type="entry name" value="UDP-Glycosyltransferase/glycogen phosphorylase"/>
    <property type="match status" value="1"/>
</dbReference>
<dbReference type="InterPro" id="IPR051199">
    <property type="entry name" value="LPS_LOS_Heptosyltrfase"/>
</dbReference>
<dbReference type="Pfam" id="PF01075">
    <property type="entry name" value="Glyco_transf_9"/>
    <property type="match status" value="1"/>
</dbReference>
<gene>
    <name evidence="3" type="ORF">H8D96_18405</name>
</gene>
<reference evidence="3 4" key="1">
    <citation type="submission" date="2020-08" db="EMBL/GenBank/DDBJ databases">
        <title>Bridging the membrane lipid divide: bacteria of the FCB group superphylum have the potential to synthesize archaeal ether lipids.</title>
        <authorList>
            <person name="Villanueva L."/>
            <person name="Von Meijenfeldt F.A.B."/>
            <person name="Westbye A.B."/>
            <person name="Yadav S."/>
            <person name="Hopmans E.C."/>
            <person name="Dutilh B.E."/>
            <person name="Sinninghe Damste J.S."/>
        </authorList>
    </citation>
    <scope>NUCLEOTIDE SEQUENCE [LARGE SCALE GENOMIC DNA]</scope>
    <source>
        <strain evidence="3">NIOZ-UU17</strain>
    </source>
</reference>
<organism evidence="3 4">
    <name type="scientific">Candidatus Desulfatibia vada</name>
    <dbReference type="NCBI Taxonomy" id="2841696"/>
    <lineage>
        <taxon>Bacteria</taxon>
        <taxon>Pseudomonadati</taxon>
        <taxon>Thermodesulfobacteriota</taxon>
        <taxon>Desulfobacteria</taxon>
        <taxon>Desulfobacterales</taxon>
        <taxon>Desulfobacterales incertae sedis</taxon>
        <taxon>Candidatus Desulfatibia</taxon>
    </lineage>
</organism>
<evidence type="ECO:0000256" key="2">
    <source>
        <dbReference type="ARBA" id="ARBA00022679"/>
    </source>
</evidence>
<evidence type="ECO:0008006" key="5">
    <source>
        <dbReference type="Google" id="ProtNLM"/>
    </source>
</evidence>
<dbReference type="GO" id="GO:0008713">
    <property type="term" value="F:ADP-heptose-lipopolysaccharide heptosyltransferase activity"/>
    <property type="evidence" value="ECO:0007669"/>
    <property type="project" value="TreeGrafter"/>
</dbReference>